<dbReference type="PANTHER" id="PTHR22946">
    <property type="entry name" value="DIENELACTONE HYDROLASE DOMAIN-CONTAINING PROTEIN-RELATED"/>
    <property type="match status" value="1"/>
</dbReference>
<dbReference type="AlphaFoldDB" id="A0A7C4QPE9"/>
<comment type="caution">
    <text evidence="2">The sequence shown here is derived from an EMBL/GenBank/DDBJ whole genome shotgun (WGS) entry which is preliminary data.</text>
</comment>
<dbReference type="InterPro" id="IPR002925">
    <property type="entry name" value="Dienelactn_hydro"/>
</dbReference>
<feature type="domain" description="Dienelactone hydrolase" evidence="1">
    <location>
        <begin position="96"/>
        <end position="313"/>
    </location>
</feature>
<gene>
    <name evidence="2" type="ORF">ENS64_11870</name>
</gene>
<evidence type="ECO:0000313" key="2">
    <source>
        <dbReference type="EMBL" id="HGT39940.1"/>
    </source>
</evidence>
<dbReference type="SUPFAM" id="SSF53474">
    <property type="entry name" value="alpha/beta-Hydrolases"/>
    <property type="match status" value="1"/>
</dbReference>
<protein>
    <submittedName>
        <fullName evidence="2">Dienelactone hydrolase family protein</fullName>
    </submittedName>
</protein>
<dbReference type="EMBL" id="DSVQ01000015">
    <property type="protein sequence ID" value="HGT39940.1"/>
    <property type="molecule type" value="Genomic_DNA"/>
</dbReference>
<dbReference type="InterPro" id="IPR050261">
    <property type="entry name" value="FrsA_esterase"/>
</dbReference>
<dbReference type="InterPro" id="IPR029058">
    <property type="entry name" value="AB_hydrolase_fold"/>
</dbReference>
<dbReference type="Pfam" id="PF01738">
    <property type="entry name" value="DLH"/>
    <property type="match status" value="1"/>
</dbReference>
<dbReference type="GO" id="GO:0016787">
    <property type="term" value="F:hydrolase activity"/>
    <property type="evidence" value="ECO:0007669"/>
    <property type="project" value="UniProtKB-KW"/>
</dbReference>
<keyword evidence="2" id="KW-0378">Hydrolase</keyword>
<proteinExistence type="predicted"/>
<dbReference type="PANTHER" id="PTHR22946:SF0">
    <property type="entry name" value="DIENELACTONE HYDROLASE DOMAIN-CONTAINING PROTEIN"/>
    <property type="match status" value="1"/>
</dbReference>
<name>A0A7C4QPE9_9PLAN</name>
<dbReference type="Gene3D" id="3.40.50.1820">
    <property type="entry name" value="alpha/beta hydrolase"/>
    <property type="match status" value="1"/>
</dbReference>
<accession>A0A7C4QPE9</accession>
<reference evidence="2" key="1">
    <citation type="journal article" date="2020" name="mSystems">
        <title>Genome- and Community-Level Interaction Insights into Carbon Utilization and Element Cycling Functions of Hydrothermarchaeota in Hydrothermal Sediment.</title>
        <authorList>
            <person name="Zhou Z."/>
            <person name="Liu Y."/>
            <person name="Xu W."/>
            <person name="Pan J."/>
            <person name="Luo Z.H."/>
            <person name="Li M."/>
        </authorList>
    </citation>
    <scope>NUCLEOTIDE SEQUENCE [LARGE SCALE GENOMIC DNA]</scope>
    <source>
        <strain evidence="2">SpSt-508</strain>
    </source>
</reference>
<evidence type="ECO:0000259" key="1">
    <source>
        <dbReference type="Pfam" id="PF01738"/>
    </source>
</evidence>
<sequence length="317" mass="34670">MGIAANFPNQPTGTEASGCVSVVRTRPWCRRFAVAGRVGLSRIRLRSTSRSVNRRSNVRQVLCAVWCSLLAATVQAAVQTQTIKYQDGDQTCQGFLAWDDATTGPRPGVLVVHEWWGLNEYARERARQLAALGYVAFAADMYGDGKTVTHPQDAGAMAAKVRMNVSAWRKRARAALEVLQSQPQCDPQRIAAIGYCFGGSTVLQLAYSGADLKAVATFHAALPVATAEEAQRLRPRILVCHGAEDKFIPQDAITAFRSALDKAGVKYEFVAYPGAVHSFTVPDADSHNLDGLKYNKEADEASWRKLLALFEETLRKP</sequence>
<organism evidence="2">
    <name type="scientific">Schlesneria paludicola</name>
    <dbReference type="NCBI Taxonomy" id="360056"/>
    <lineage>
        <taxon>Bacteria</taxon>
        <taxon>Pseudomonadati</taxon>
        <taxon>Planctomycetota</taxon>
        <taxon>Planctomycetia</taxon>
        <taxon>Planctomycetales</taxon>
        <taxon>Planctomycetaceae</taxon>
        <taxon>Schlesneria</taxon>
    </lineage>
</organism>